<accession>A0A7N4PZX3</accession>
<dbReference type="Proteomes" id="UP000007648">
    <property type="component" value="Unassembled WGS sequence"/>
</dbReference>
<evidence type="ECO:0000313" key="2">
    <source>
        <dbReference type="Proteomes" id="UP000007648"/>
    </source>
</evidence>
<reference evidence="1 2" key="1">
    <citation type="journal article" date="2011" name="Proc. Natl. Acad. Sci. U.S.A.">
        <title>Genetic diversity and population structure of the endangered marsupial Sarcophilus harrisii (Tasmanian devil).</title>
        <authorList>
            <person name="Miller W."/>
            <person name="Hayes V.M."/>
            <person name="Ratan A."/>
            <person name="Petersen D.C."/>
            <person name="Wittekindt N.E."/>
            <person name="Miller J."/>
            <person name="Walenz B."/>
            <person name="Knight J."/>
            <person name="Qi J."/>
            <person name="Zhao F."/>
            <person name="Wang Q."/>
            <person name="Bedoya-Reina O.C."/>
            <person name="Katiyar N."/>
            <person name="Tomsho L.P."/>
            <person name="Kasson L.M."/>
            <person name="Hardie R.A."/>
            <person name="Woodbridge P."/>
            <person name="Tindall E.A."/>
            <person name="Bertelsen M.F."/>
            <person name="Dixon D."/>
            <person name="Pyecroft S."/>
            <person name="Helgen K.M."/>
            <person name="Lesk A.M."/>
            <person name="Pringle T.H."/>
            <person name="Patterson N."/>
            <person name="Zhang Y."/>
            <person name="Kreiss A."/>
            <person name="Woods G.M."/>
            <person name="Jones M.E."/>
            <person name="Schuster S.C."/>
        </authorList>
    </citation>
    <scope>NUCLEOTIDE SEQUENCE [LARGE SCALE GENOMIC DNA]</scope>
</reference>
<dbReference type="Ensembl" id="ENSSHAT00000025348.1">
    <property type="protein sequence ID" value="ENSSHAP00000045925.1"/>
    <property type="gene ID" value="ENSSHAG00000030160.1"/>
</dbReference>
<reference evidence="1" key="3">
    <citation type="submission" date="2025-09" db="UniProtKB">
        <authorList>
            <consortium name="Ensembl"/>
        </authorList>
    </citation>
    <scope>IDENTIFICATION</scope>
</reference>
<dbReference type="InParanoid" id="A0A7N4PZX3"/>
<protein>
    <submittedName>
        <fullName evidence="1">Uncharacterized protein</fullName>
    </submittedName>
</protein>
<evidence type="ECO:0000313" key="1">
    <source>
        <dbReference type="Ensembl" id="ENSSHAP00000045925.1"/>
    </source>
</evidence>
<reference evidence="1" key="2">
    <citation type="submission" date="2025-08" db="UniProtKB">
        <authorList>
            <consortium name="Ensembl"/>
        </authorList>
    </citation>
    <scope>IDENTIFICATION</scope>
</reference>
<proteinExistence type="predicted"/>
<dbReference type="AlphaFoldDB" id="A0A7N4PZX3"/>
<keyword evidence="2" id="KW-1185">Reference proteome</keyword>
<organism evidence="1 2">
    <name type="scientific">Sarcophilus harrisii</name>
    <name type="common">Tasmanian devil</name>
    <name type="synonym">Sarcophilus laniarius</name>
    <dbReference type="NCBI Taxonomy" id="9305"/>
    <lineage>
        <taxon>Eukaryota</taxon>
        <taxon>Metazoa</taxon>
        <taxon>Chordata</taxon>
        <taxon>Craniata</taxon>
        <taxon>Vertebrata</taxon>
        <taxon>Euteleostomi</taxon>
        <taxon>Mammalia</taxon>
        <taxon>Metatheria</taxon>
        <taxon>Dasyuromorphia</taxon>
        <taxon>Dasyuridae</taxon>
        <taxon>Sarcophilus</taxon>
    </lineage>
</organism>
<name>A0A7N4PZX3_SARHA</name>
<sequence length="82" mass="9711">CLEKCLEKREYHYQLHLFRQYFPRPLMVQANLGINLTFQFYVTSKMKKGRLRSMSSMMYHHSSPNITDFQPGNSATYLCGVK</sequence>